<dbReference type="AlphaFoldDB" id="A0A1J0LVI7"/>
<dbReference type="Proteomes" id="UP000182993">
    <property type="component" value="Plasmid pTB1"/>
</dbReference>
<dbReference type="PRINTS" id="PR00080">
    <property type="entry name" value="SDRFAMILY"/>
</dbReference>
<evidence type="ECO:0000313" key="5">
    <source>
        <dbReference type="Proteomes" id="UP000182993"/>
    </source>
</evidence>
<evidence type="ECO:0000256" key="2">
    <source>
        <dbReference type="ARBA" id="ARBA00023002"/>
    </source>
</evidence>
<dbReference type="FunFam" id="3.40.50.720:FF:000084">
    <property type="entry name" value="Short-chain dehydrogenase reductase"/>
    <property type="match status" value="1"/>
</dbReference>
<proteinExistence type="inferred from homology"/>
<dbReference type="InterPro" id="IPR057326">
    <property type="entry name" value="KR_dom"/>
</dbReference>
<dbReference type="PANTHER" id="PTHR43477:SF1">
    <property type="entry name" value="DIHYDROANTICAPSIN 7-DEHYDROGENASE"/>
    <property type="match status" value="1"/>
</dbReference>
<protein>
    <submittedName>
        <fullName evidence="4">Short chain dehydrogenase/reductase family oxidoreductase</fullName>
    </submittedName>
</protein>
<dbReference type="InterPro" id="IPR036291">
    <property type="entry name" value="NAD(P)-bd_dom_sf"/>
</dbReference>
<keyword evidence="2" id="KW-0560">Oxidoreductase</keyword>
<dbReference type="Gene3D" id="3.40.50.720">
    <property type="entry name" value="NAD(P)-binding Rossmann-like Domain"/>
    <property type="match status" value="1"/>
</dbReference>
<reference evidence="5" key="1">
    <citation type="submission" date="2016-06" db="EMBL/GenBank/DDBJ databases">
        <title>Whole genome sequencing of Thermus brockianus strain GE-1.</title>
        <authorList>
            <person name="Schaefers C."/>
            <person name="Blank S."/>
            <person name="Wiebusch S."/>
            <person name="Elleuche S."/>
            <person name="Antranikian G."/>
        </authorList>
    </citation>
    <scope>NUCLEOTIDE SEQUENCE [LARGE SCALE GENOMIC DNA]</scope>
    <source>
        <strain evidence="5">GE-1</strain>
        <plasmid evidence="5">ptb1</plasmid>
    </source>
</reference>
<dbReference type="InterPro" id="IPR020904">
    <property type="entry name" value="Sc_DH/Rdtase_CS"/>
</dbReference>
<evidence type="ECO:0000313" key="4">
    <source>
        <dbReference type="EMBL" id="APD10366.1"/>
    </source>
</evidence>
<feature type="domain" description="Ketoreductase" evidence="3">
    <location>
        <begin position="17"/>
        <end position="196"/>
    </location>
</feature>
<organism evidence="4 5">
    <name type="scientific">Thermus brockianus</name>
    <dbReference type="NCBI Taxonomy" id="56956"/>
    <lineage>
        <taxon>Bacteria</taxon>
        <taxon>Thermotogati</taxon>
        <taxon>Deinococcota</taxon>
        <taxon>Deinococci</taxon>
        <taxon>Thermales</taxon>
        <taxon>Thermaceae</taxon>
        <taxon>Thermus</taxon>
    </lineage>
</organism>
<dbReference type="KEGG" id="tbc:A0O31_02341"/>
<dbReference type="InterPro" id="IPR002347">
    <property type="entry name" value="SDR_fam"/>
</dbReference>
<accession>A0A1J0LVI7</accession>
<dbReference type="InterPro" id="IPR051122">
    <property type="entry name" value="SDR_DHRS6-like"/>
</dbReference>
<name>A0A1J0LVI7_THEBO</name>
<dbReference type="EMBL" id="CP016313">
    <property type="protein sequence ID" value="APD10366.1"/>
    <property type="molecule type" value="Genomic_DNA"/>
</dbReference>
<dbReference type="SUPFAM" id="SSF51735">
    <property type="entry name" value="NAD(P)-binding Rossmann-fold domains"/>
    <property type="match status" value="1"/>
</dbReference>
<dbReference type="PRINTS" id="PR00081">
    <property type="entry name" value="GDHRDH"/>
</dbReference>
<dbReference type="PANTHER" id="PTHR43477">
    <property type="entry name" value="DIHYDROANTICAPSIN 7-DEHYDROGENASE"/>
    <property type="match status" value="1"/>
</dbReference>
<dbReference type="CDD" id="cd05233">
    <property type="entry name" value="SDR_c"/>
    <property type="match status" value="1"/>
</dbReference>
<geneLocation type="plasmid" evidence="5">
    <name>ptb1</name>
</geneLocation>
<gene>
    <name evidence="4" type="ORF">A0O31_02341</name>
</gene>
<evidence type="ECO:0000256" key="1">
    <source>
        <dbReference type="ARBA" id="ARBA00006484"/>
    </source>
</evidence>
<evidence type="ECO:0000259" key="3">
    <source>
        <dbReference type="SMART" id="SM00822"/>
    </source>
</evidence>
<dbReference type="Pfam" id="PF13561">
    <property type="entry name" value="adh_short_C2"/>
    <property type="match status" value="1"/>
</dbReference>
<sequence>MGAKPMDYRRLLDLTGQVALVVGAASGIGRASAEALAAFGAKVALADRDAAGLLEVLEGLRRAGLEADALPVDIAEREAADRLVAWTLERFGRLDTLVTTPAINVRKPLLAYTDEEVDRVVDLNLKATLRLLRAGGRVMAEQGLGSLIAFASIRALVVEPGQGVYAATKAGILQLVRALAAELGPKGVRANAIAPGPIETPLTAPIKASPEWYRAYAEKTALGRWGRPEEVAMAVVYLASPAASYVTGTLFLVDGGWTAVDGRYEPPL</sequence>
<dbReference type="PROSITE" id="PS00061">
    <property type="entry name" value="ADH_SHORT"/>
    <property type="match status" value="1"/>
</dbReference>
<dbReference type="GO" id="GO:0016491">
    <property type="term" value="F:oxidoreductase activity"/>
    <property type="evidence" value="ECO:0007669"/>
    <property type="project" value="UniProtKB-KW"/>
</dbReference>
<comment type="similarity">
    <text evidence="1">Belongs to the short-chain dehydrogenases/reductases (SDR) family.</text>
</comment>
<keyword evidence="4" id="KW-0614">Plasmid</keyword>
<dbReference type="SMART" id="SM00822">
    <property type="entry name" value="PKS_KR"/>
    <property type="match status" value="1"/>
</dbReference>